<dbReference type="GeneID" id="93000445"/>
<keyword evidence="2" id="KW-0614">Plasmid</keyword>
<organism evidence="2 3">
    <name type="scientific">Clostridium perfringens (strain 13 / Type A)</name>
    <dbReference type="NCBI Taxonomy" id="195102"/>
    <lineage>
        <taxon>Bacteria</taxon>
        <taxon>Bacillati</taxon>
        <taxon>Bacillota</taxon>
        <taxon>Clostridia</taxon>
        <taxon>Eubacteriales</taxon>
        <taxon>Clostridiaceae</taxon>
        <taxon>Clostridium</taxon>
    </lineage>
</organism>
<dbReference type="AlphaFoldDB" id="Q93MD8"/>
<feature type="chain" id="PRO_5004321820" description="Bacteriocin" evidence="1">
    <location>
        <begin position="27"/>
        <end position="103"/>
    </location>
</feature>
<evidence type="ECO:0000313" key="2">
    <source>
        <dbReference type="EMBL" id="BAB62447.1"/>
    </source>
</evidence>
<keyword evidence="1" id="KW-0732">Signal</keyword>
<geneLocation type="plasmid" evidence="2 3">
    <name>pCP13</name>
</geneLocation>
<dbReference type="HOGENOM" id="CLU_2258872_0_0_9"/>
<feature type="signal peptide" evidence="1">
    <location>
        <begin position="1"/>
        <end position="26"/>
    </location>
</feature>
<evidence type="ECO:0000256" key="1">
    <source>
        <dbReference type="SAM" id="SignalP"/>
    </source>
</evidence>
<dbReference type="KEGG" id="cpe:PCP09"/>
<sequence>MKRNKLIKTFIASLLLVGSLGTTALAYTHSSDKFEAASLPGLFSQAQSSKFYCGEQKHRATARVKVGTTLYEAKDIKDAKLTAHAQTKYYKGVTEWNSYYAHL</sequence>
<reference evidence="2 3" key="1">
    <citation type="journal article" date="2002" name="Proc. Natl. Acad. Sci. U.S.A.">
        <title>Complete genome sequence of Clostridium perfringens, an anaerobic flesh-eater.</title>
        <authorList>
            <person name="Shimizu T."/>
            <person name="Ohtani K."/>
            <person name="Hirakawa H."/>
            <person name="Ohshima K."/>
            <person name="Yamashita A."/>
            <person name="Shiba T."/>
            <person name="Ogasawara N."/>
            <person name="Hattori M."/>
            <person name="Kuhara S."/>
            <person name="Hayashi H."/>
        </authorList>
    </citation>
    <scope>NUCLEOTIDE SEQUENCE [LARGE SCALE GENOMIC DNA]</scope>
    <source>
        <strain evidence="3">13 / Type A</strain>
        <plasmid evidence="2 3">pCP13</plasmid>
    </source>
</reference>
<dbReference type="EMBL" id="AP003515">
    <property type="protein sequence ID" value="BAB62447.1"/>
    <property type="molecule type" value="Genomic_DNA"/>
</dbReference>
<name>Q93MD8_CLOPE</name>
<dbReference type="RefSeq" id="WP_003450043.1">
    <property type="nucleotide sequence ID" value="NC_003042.1"/>
</dbReference>
<gene>
    <name evidence="2" type="ordered locus">PCP09</name>
</gene>
<proteinExistence type="predicted"/>
<accession>Q93MD8</accession>
<evidence type="ECO:0000313" key="3">
    <source>
        <dbReference type="Proteomes" id="UP000000818"/>
    </source>
</evidence>
<dbReference type="Proteomes" id="UP000000818">
    <property type="component" value="Plasmid pCP13"/>
</dbReference>
<protein>
    <recommendedName>
        <fullName evidence="4">Bacteriocin</fullName>
    </recommendedName>
</protein>
<evidence type="ECO:0008006" key="4">
    <source>
        <dbReference type="Google" id="ProtNLM"/>
    </source>
</evidence>